<reference evidence="1 2" key="1">
    <citation type="submission" date="2024-02" db="EMBL/GenBank/DDBJ databases">
        <title>A novel Wenzhouxiangellaceae bacterium, isolated from coastal sediments.</title>
        <authorList>
            <person name="Du Z.-J."/>
            <person name="Ye Y.-Q."/>
            <person name="Zhang X.-Y."/>
        </authorList>
    </citation>
    <scope>NUCLEOTIDE SEQUENCE [LARGE SCALE GENOMIC DNA]</scope>
    <source>
        <strain evidence="1 2">CH-27</strain>
    </source>
</reference>
<protein>
    <submittedName>
        <fullName evidence="1">Uncharacterized protein</fullName>
    </submittedName>
</protein>
<dbReference type="RefSeq" id="WP_354697092.1">
    <property type="nucleotide sequence ID" value="NZ_JAZHOG010000018.1"/>
</dbReference>
<keyword evidence="2" id="KW-1185">Reference proteome</keyword>
<evidence type="ECO:0000313" key="2">
    <source>
        <dbReference type="Proteomes" id="UP001359886"/>
    </source>
</evidence>
<sequence>MSIEKFLQTFRIEELCIARDADIRDREITRVEVAFGTGEDDASGYRVEFKLLDQAADAHRYLRRIGPPPACETEWTDAGEGLGEEEQKAKVAALVKAIEGRVDKVHKEQSILHIQPVGKSFLLMGKTRFDVLSDDGKGQLTIRLHREEGVSEAGLNANDLLDGLYTGLITRA</sequence>
<accession>A0AAW9RNA8</accession>
<dbReference type="AlphaFoldDB" id="A0AAW9RNA8"/>
<organism evidence="1 2">
    <name type="scientific">Elongatibacter sediminis</name>
    <dbReference type="NCBI Taxonomy" id="3119006"/>
    <lineage>
        <taxon>Bacteria</taxon>
        <taxon>Pseudomonadati</taxon>
        <taxon>Pseudomonadota</taxon>
        <taxon>Gammaproteobacteria</taxon>
        <taxon>Chromatiales</taxon>
        <taxon>Wenzhouxiangellaceae</taxon>
        <taxon>Elongatibacter</taxon>
    </lineage>
</organism>
<name>A0AAW9RNA8_9GAMM</name>
<dbReference type="EMBL" id="JAZHOG010000018">
    <property type="protein sequence ID" value="MEJ8569765.1"/>
    <property type="molecule type" value="Genomic_DNA"/>
</dbReference>
<dbReference type="Proteomes" id="UP001359886">
    <property type="component" value="Unassembled WGS sequence"/>
</dbReference>
<comment type="caution">
    <text evidence="1">The sequence shown here is derived from an EMBL/GenBank/DDBJ whole genome shotgun (WGS) entry which is preliminary data.</text>
</comment>
<proteinExistence type="predicted"/>
<gene>
    <name evidence="1" type="ORF">V3330_19205</name>
</gene>
<evidence type="ECO:0000313" key="1">
    <source>
        <dbReference type="EMBL" id="MEJ8569765.1"/>
    </source>
</evidence>